<organism evidence="2 3">
    <name type="scientific">Lentzea fradiae</name>
    <dbReference type="NCBI Taxonomy" id="200378"/>
    <lineage>
        <taxon>Bacteria</taxon>
        <taxon>Bacillati</taxon>
        <taxon>Actinomycetota</taxon>
        <taxon>Actinomycetes</taxon>
        <taxon>Pseudonocardiales</taxon>
        <taxon>Pseudonocardiaceae</taxon>
        <taxon>Lentzea</taxon>
    </lineage>
</organism>
<sequence length="267" mass="29899">MNASMRPPWRSASRTPRRSPEHVISRWVAPCGRSSPSSWPLRALPDFWLVRSTHWPRICHLRTEQPCAGCAPHSSGRALGSMRRRVTSRGVVSPSDLLCRWICIHSSGLPSFPNPPRFDHETRARSRRPLSLSKQVPDHRRTTCPGTSPPLRTMTRTSPFQRGQRRVAVSQDLPSLLRASRETARPASNLRCVSRRTAVGDVGSRCATTVNHYARPRSITTVLVAPDWCALAAHRKPRSNAARRTALEGDQYVHCIEPARSADMCAR</sequence>
<protein>
    <submittedName>
        <fullName evidence="2">Uncharacterized protein</fullName>
    </submittedName>
</protein>
<evidence type="ECO:0000256" key="1">
    <source>
        <dbReference type="SAM" id="MobiDB-lite"/>
    </source>
</evidence>
<proteinExistence type="predicted"/>
<name>A0A1G7Q4W2_9PSEU</name>
<evidence type="ECO:0000313" key="3">
    <source>
        <dbReference type="Proteomes" id="UP000199623"/>
    </source>
</evidence>
<dbReference type="Proteomes" id="UP000199623">
    <property type="component" value="Unassembled WGS sequence"/>
</dbReference>
<gene>
    <name evidence="2" type="ORF">SAMN05216553_104258</name>
</gene>
<keyword evidence="3" id="KW-1185">Reference proteome</keyword>
<accession>A0A1G7Q4W2</accession>
<dbReference type="AlphaFoldDB" id="A0A1G7Q4W2"/>
<dbReference type="EMBL" id="FNCC01000004">
    <property type="protein sequence ID" value="SDF93546.1"/>
    <property type="molecule type" value="Genomic_DNA"/>
</dbReference>
<feature type="region of interest" description="Disordered" evidence="1">
    <location>
        <begin position="115"/>
        <end position="168"/>
    </location>
</feature>
<evidence type="ECO:0000313" key="2">
    <source>
        <dbReference type="EMBL" id="SDF93546.1"/>
    </source>
</evidence>
<dbReference type="STRING" id="200378.SAMN05216553_104258"/>
<reference evidence="3" key="1">
    <citation type="submission" date="2016-10" db="EMBL/GenBank/DDBJ databases">
        <authorList>
            <person name="Varghese N."/>
            <person name="Submissions S."/>
        </authorList>
    </citation>
    <scope>NUCLEOTIDE SEQUENCE [LARGE SCALE GENOMIC DNA]</scope>
    <source>
        <strain evidence="3">CGMCC 4.3506</strain>
    </source>
</reference>